<keyword evidence="7" id="KW-0966">Cell projection</keyword>
<evidence type="ECO:0000256" key="2">
    <source>
        <dbReference type="ARBA" id="ARBA00004300"/>
    </source>
</evidence>
<organism evidence="10 11">
    <name type="scientific">Pelusios castaneus</name>
    <name type="common">West African mud turtle</name>
    <dbReference type="NCBI Taxonomy" id="367368"/>
    <lineage>
        <taxon>Eukaryota</taxon>
        <taxon>Metazoa</taxon>
        <taxon>Chordata</taxon>
        <taxon>Craniata</taxon>
        <taxon>Vertebrata</taxon>
        <taxon>Euteleostomi</taxon>
        <taxon>Archelosauria</taxon>
        <taxon>Testudinata</taxon>
        <taxon>Testudines</taxon>
        <taxon>Pleurodira</taxon>
        <taxon>Pelomedusidae</taxon>
        <taxon>Pelusios</taxon>
    </lineage>
</organism>
<evidence type="ECO:0000256" key="1">
    <source>
        <dbReference type="ARBA" id="ARBA00004120"/>
    </source>
</evidence>
<evidence type="ECO:0000256" key="3">
    <source>
        <dbReference type="ARBA" id="ARBA00010767"/>
    </source>
</evidence>
<evidence type="ECO:0000313" key="11">
    <source>
        <dbReference type="Proteomes" id="UP000694393"/>
    </source>
</evidence>
<dbReference type="InterPro" id="IPR026742">
    <property type="entry name" value="Centrosomal_kizuma"/>
</dbReference>
<evidence type="ECO:0000256" key="8">
    <source>
        <dbReference type="ARBA" id="ARBA00024919"/>
    </source>
</evidence>
<protein>
    <recommendedName>
        <fullName evidence="4">Centrosomal protein kizuna</fullName>
    </recommendedName>
    <alternativeName>
        <fullName evidence="9">Polo-like kinase 1 substrate 1</fullName>
    </alternativeName>
</protein>
<evidence type="ECO:0000256" key="6">
    <source>
        <dbReference type="ARBA" id="ARBA00023212"/>
    </source>
</evidence>
<comment type="subcellular location">
    <subcellularLocation>
        <location evidence="1">Cytoplasm</location>
        <location evidence="1">Cytoskeleton</location>
        <location evidence="1">Cilium basal body</location>
    </subcellularLocation>
    <subcellularLocation>
        <location evidence="2">Cytoplasm</location>
        <location evidence="2">Cytoskeleton</location>
        <location evidence="2">Microtubule organizing center</location>
        <location evidence="2">Centrosome</location>
    </subcellularLocation>
</comment>
<evidence type="ECO:0000256" key="5">
    <source>
        <dbReference type="ARBA" id="ARBA00022490"/>
    </source>
</evidence>
<evidence type="ECO:0000256" key="4">
    <source>
        <dbReference type="ARBA" id="ARBA00013872"/>
    </source>
</evidence>
<dbReference type="Proteomes" id="UP000694393">
    <property type="component" value="Unplaced"/>
</dbReference>
<keyword evidence="11" id="KW-1185">Reference proteome</keyword>
<keyword evidence="5" id="KW-0963">Cytoplasm</keyword>
<evidence type="ECO:0000313" key="10">
    <source>
        <dbReference type="Ensembl" id="ENSPCEP00000010694.1"/>
    </source>
</evidence>
<proteinExistence type="inferred from homology"/>
<comment type="function">
    <text evidence="8">Centrosomal protein required for establishing a robust mitotic centrosome architecture that can endure the forces that converge on the centrosomes during spindle formation. Required for stabilizing the expanded pericentriolar material around the centriole.</text>
</comment>
<reference evidence="10" key="1">
    <citation type="submission" date="2025-08" db="UniProtKB">
        <authorList>
            <consortium name="Ensembl"/>
        </authorList>
    </citation>
    <scope>IDENTIFICATION</scope>
</reference>
<dbReference type="AlphaFoldDB" id="A0A8C8RTL8"/>
<dbReference type="PANTHER" id="PTHR16299">
    <property type="entry name" value="CENTROSOMAL PROTEIN KIZUNA"/>
    <property type="match status" value="1"/>
</dbReference>
<accession>A0A8C8RTL8</accession>
<reference evidence="10" key="2">
    <citation type="submission" date="2025-09" db="UniProtKB">
        <authorList>
            <consortium name="Ensembl"/>
        </authorList>
    </citation>
    <scope>IDENTIFICATION</scope>
</reference>
<dbReference type="PANTHER" id="PTHR16299:SF2">
    <property type="entry name" value="CENTROSOMAL PROTEIN KIZUNA"/>
    <property type="match status" value="1"/>
</dbReference>
<name>A0A8C8RTL8_9SAUR</name>
<evidence type="ECO:0000256" key="9">
    <source>
        <dbReference type="ARBA" id="ARBA00031153"/>
    </source>
</evidence>
<sequence length="167" mass="18604">PVGSAWGGQSQLAHGKAAASGFILHHKTYFLSHRVKINFIKLKKYLKEICERQKNAVLRNQQFLKEFDRIEAHIRTFSSSEALQQLKVILAGINTRTAMSRGLYHPATIFMGRQMSAISKVSVLSVALATEQFCICFMPSSLTVEESGGLLCCALSLNPNIKAWTLY</sequence>
<comment type="similarity">
    <text evidence="3">Belongs to the kizuna family.</text>
</comment>
<dbReference type="GO" id="GO:0005813">
    <property type="term" value="C:centrosome"/>
    <property type="evidence" value="ECO:0007669"/>
    <property type="project" value="UniProtKB-SubCell"/>
</dbReference>
<dbReference type="Ensembl" id="ENSPCET00000011052.1">
    <property type="protein sequence ID" value="ENSPCEP00000010694.1"/>
    <property type="gene ID" value="ENSPCEG00000008475.1"/>
</dbReference>
<dbReference type="GO" id="GO:0007051">
    <property type="term" value="P:spindle organization"/>
    <property type="evidence" value="ECO:0007669"/>
    <property type="project" value="InterPro"/>
</dbReference>
<evidence type="ECO:0000256" key="7">
    <source>
        <dbReference type="ARBA" id="ARBA00023273"/>
    </source>
</evidence>
<keyword evidence="6" id="KW-0206">Cytoskeleton</keyword>